<keyword evidence="2" id="KW-0479">Metal-binding</keyword>
<dbReference type="PANTHER" id="PTHR46179:SF13">
    <property type="entry name" value="C2H2-TYPE DOMAIN-CONTAINING PROTEIN"/>
    <property type="match status" value="1"/>
</dbReference>
<gene>
    <name evidence="11" type="ORF">M421DRAFT_287280</name>
</gene>
<evidence type="ECO:0000256" key="2">
    <source>
        <dbReference type="ARBA" id="ARBA00022723"/>
    </source>
</evidence>
<evidence type="ECO:0000256" key="5">
    <source>
        <dbReference type="ARBA" id="ARBA00023015"/>
    </source>
</evidence>
<dbReference type="RefSeq" id="XP_033452484.1">
    <property type="nucleotide sequence ID" value="XM_033588990.1"/>
</dbReference>
<dbReference type="Proteomes" id="UP000800082">
    <property type="component" value="Unassembled WGS sequence"/>
</dbReference>
<feature type="domain" description="C2H2-type" evidence="10">
    <location>
        <begin position="393"/>
        <end position="423"/>
    </location>
</feature>
<evidence type="ECO:0000256" key="6">
    <source>
        <dbReference type="ARBA" id="ARBA00023163"/>
    </source>
</evidence>
<evidence type="ECO:0000256" key="9">
    <source>
        <dbReference type="SAM" id="MobiDB-lite"/>
    </source>
</evidence>
<feature type="compositionally biased region" description="Basic residues" evidence="9">
    <location>
        <begin position="345"/>
        <end position="354"/>
    </location>
</feature>
<protein>
    <recommendedName>
        <fullName evidence="10">C2H2-type domain-containing protein</fullName>
    </recommendedName>
</protein>
<dbReference type="PROSITE" id="PS50157">
    <property type="entry name" value="ZINC_FINGER_C2H2_2"/>
    <property type="match status" value="1"/>
</dbReference>
<dbReference type="GO" id="GO:0006357">
    <property type="term" value="P:regulation of transcription by RNA polymerase II"/>
    <property type="evidence" value="ECO:0007669"/>
    <property type="project" value="TreeGrafter"/>
</dbReference>
<feature type="compositionally biased region" description="Polar residues" evidence="9">
    <location>
        <begin position="564"/>
        <end position="574"/>
    </location>
</feature>
<keyword evidence="4" id="KW-0862">Zinc</keyword>
<dbReference type="Gene3D" id="3.30.160.60">
    <property type="entry name" value="Classic Zinc Finger"/>
    <property type="match status" value="1"/>
</dbReference>
<name>A0A6A5S173_9PLEO</name>
<feature type="region of interest" description="Disordered" evidence="9">
    <location>
        <begin position="215"/>
        <end position="248"/>
    </location>
</feature>
<feature type="region of interest" description="Disordered" evidence="9">
    <location>
        <begin position="564"/>
        <end position="597"/>
    </location>
</feature>
<dbReference type="PANTHER" id="PTHR46179">
    <property type="entry name" value="ZINC FINGER PROTEIN"/>
    <property type="match status" value="1"/>
</dbReference>
<evidence type="ECO:0000313" key="12">
    <source>
        <dbReference type="Proteomes" id="UP000800082"/>
    </source>
</evidence>
<proteinExistence type="predicted"/>
<dbReference type="OrthoDB" id="6077919at2759"/>
<keyword evidence="12" id="KW-1185">Reference proteome</keyword>
<comment type="subcellular location">
    <subcellularLocation>
        <location evidence="1">Nucleus</location>
    </subcellularLocation>
</comment>
<keyword evidence="5" id="KW-0805">Transcription regulation</keyword>
<accession>A0A6A5S173</accession>
<dbReference type="InterPro" id="IPR036236">
    <property type="entry name" value="Znf_C2H2_sf"/>
</dbReference>
<evidence type="ECO:0000256" key="1">
    <source>
        <dbReference type="ARBA" id="ARBA00004123"/>
    </source>
</evidence>
<dbReference type="PROSITE" id="PS00028">
    <property type="entry name" value="ZINC_FINGER_C2H2_1"/>
    <property type="match status" value="1"/>
</dbReference>
<reference evidence="11" key="1">
    <citation type="journal article" date="2020" name="Stud. Mycol.">
        <title>101 Dothideomycetes genomes: a test case for predicting lifestyles and emergence of pathogens.</title>
        <authorList>
            <person name="Haridas S."/>
            <person name="Albert R."/>
            <person name="Binder M."/>
            <person name="Bloem J."/>
            <person name="Labutti K."/>
            <person name="Salamov A."/>
            <person name="Andreopoulos B."/>
            <person name="Baker S."/>
            <person name="Barry K."/>
            <person name="Bills G."/>
            <person name="Bluhm B."/>
            <person name="Cannon C."/>
            <person name="Castanera R."/>
            <person name="Culley D."/>
            <person name="Daum C."/>
            <person name="Ezra D."/>
            <person name="Gonzalez J."/>
            <person name="Henrissat B."/>
            <person name="Kuo A."/>
            <person name="Liang C."/>
            <person name="Lipzen A."/>
            <person name="Lutzoni F."/>
            <person name="Magnuson J."/>
            <person name="Mondo S."/>
            <person name="Nolan M."/>
            <person name="Ohm R."/>
            <person name="Pangilinan J."/>
            <person name="Park H.-J."/>
            <person name="Ramirez L."/>
            <person name="Alfaro M."/>
            <person name="Sun H."/>
            <person name="Tritt A."/>
            <person name="Yoshinaga Y."/>
            <person name="Zwiers L.-H."/>
            <person name="Turgeon B."/>
            <person name="Goodwin S."/>
            <person name="Spatafora J."/>
            <person name="Crous P."/>
            <person name="Grigoriev I."/>
        </authorList>
    </citation>
    <scope>NUCLEOTIDE SEQUENCE</scope>
    <source>
        <strain evidence="11">CBS 183.55</strain>
    </source>
</reference>
<feature type="region of interest" description="Disordered" evidence="9">
    <location>
        <begin position="344"/>
        <end position="363"/>
    </location>
</feature>
<dbReference type="GO" id="GO:0005634">
    <property type="term" value="C:nucleus"/>
    <property type="evidence" value="ECO:0007669"/>
    <property type="project" value="UniProtKB-SubCell"/>
</dbReference>
<evidence type="ECO:0000256" key="7">
    <source>
        <dbReference type="ARBA" id="ARBA00023242"/>
    </source>
</evidence>
<dbReference type="SMART" id="SM00355">
    <property type="entry name" value="ZnF_C2H2"/>
    <property type="match status" value="5"/>
</dbReference>
<evidence type="ECO:0000259" key="10">
    <source>
        <dbReference type="PROSITE" id="PS50157"/>
    </source>
</evidence>
<dbReference type="AlphaFoldDB" id="A0A6A5S173"/>
<evidence type="ECO:0000313" key="11">
    <source>
        <dbReference type="EMBL" id="KAF1932236.1"/>
    </source>
</evidence>
<keyword evidence="3 8" id="KW-0863">Zinc-finger</keyword>
<organism evidence="11 12">
    <name type="scientific">Didymella exigua CBS 183.55</name>
    <dbReference type="NCBI Taxonomy" id="1150837"/>
    <lineage>
        <taxon>Eukaryota</taxon>
        <taxon>Fungi</taxon>
        <taxon>Dikarya</taxon>
        <taxon>Ascomycota</taxon>
        <taxon>Pezizomycotina</taxon>
        <taxon>Dothideomycetes</taxon>
        <taxon>Pleosporomycetidae</taxon>
        <taxon>Pleosporales</taxon>
        <taxon>Pleosporineae</taxon>
        <taxon>Didymellaceae</taxon>
        <taxon>Didymella</taxon>
    </lineage>
</organism>
<evidence type="ECO:0000256" key="8">
    <source>
        <dbReference type="PROSITE-ProRule" id="PRU00042"/>
    </source>
</evidence>
<dbReference type="InterPro" id="IPR051061">
    <property type="entry name" value="Zinc_finger_trans_reg"/>
</dbReference>
<sequence length="644" mass="72820">MSIVHPLDRKLCCAEHRIKYLFCHITAVEVEVTNNYFLVANLAVPNSRNVRLNRSMKHMLKHKKNFVCGETGCKRSGKGFSTINDLDRHRKSVHKINTTKSISYQCAASACANKDKIWPRLDNFKQHVERMHKEDDMCELIKLSECHLQEAPEAQQPLSVDPALLAGIGDLNHSLIATSAYGLAYHSPMSFNTTSMSSVSEVSPSTTPFNLSVSQLGAPPSMGDAANTRRQDSAALSRTVSSTSADRLRSTKALPSVVASTLTSMRGQSNNCESTPKLQLSTAPQTKAEQQIQALEKFSKANINIDEIMQLVLGAQQQQNSSSRGEHADIERRQTLQAIADLLKPKPKPMRLQKRGLNQGSTPGTRQCDYEGCNVFGRPCDLNKHKKRHEKPYGCTYPKCPKIFGAKSDWKRHENSQHFQLEAFRCDLANKAGKKCGQHCYRPMQFQKHIEEKHKITPGTQVKVHLQRCRIGKNCQDQFWCGFCGKIITLASKRNAAWDERFDHIARHFEREQKRIDTWLCVEENKTKKQLHDDMDRRNFADEDVGENEADHGLKGDDELVSQMDRSSAETYQPPTHDDSRKRTIVSNPSRAQPPVEKPNPTILWSCCKCHDGPFTYSVHLSCAECSNAFCDRCPRFYADDNEF</sequence>
<dbReference type="GeneID" id="54346637"/>
<evidence type="ECO:0000256" key="3">
    <source>
        <dbReference type="ARBA" id="ARBA00022771"/>
    </source>
</evidence>
<dbReference type="SUPFAM" id="SSF57667">
    <property type="entry name" value="beta-beta-alpha zinc fingers"/>
    <property type="match status" value="1"/>
</dbReference>
<feature type="compositionally biased region" description="Polar residues" evidence="9">
    <location>
        <begin position="234"/>
        <end position="245"/>
    </location>
</feature>
<keyword evidence="6" id="KW-0804">Transcription</keyword>
<evidence type="ECO:0000256" key="4">
    <source>
        <dbReference type="ARBA" id="ARBA00022833"/>
    </source>
</evidence>
<keyword evidence="7" id="KW-0539">Nucleus</keyword>
<dbReference type="GO" id="GO:0008270">
    <property type="term" value="F:zinc ion binding"/>
    <property type="evidence" value="ECO:0007669"/>
    <property type="project" value="UniProtKB-KW"/>
</dbReference>
<dbReference type="InterPro" id="IPR013087">
    <property type="entry name" value="Znf_C2H2_type"/>
</dbReference>
<dbReference type="EMBL" id="ML978959">
    <property type="protein sequence ID" value="KAF1932236.1"/>
    <property type="molecule type" value="Genomic_DNA"/>
</dbReference>